<comment type="caution">
    <text evidence="1">The sequence shown here is derived from an EMBL/GenBank/DDBJ whole genome shotgun (WGS) entry which is preliminary data.</text>
</comment>
<name>A0A8X6UQY9_NEPPI</name>
<evidence type="ECO:0000313" key="1">
    <source>
        <dbReference type="EMBL" id="GFU38890.1"/>
    </source>
</evidence>
<protein>
    <submittedName>
        <fullName evidence="1">Uncharacterized protein</fullName>
    </submittedName>
</protein>
<proteinExistence type="predicted"/>
<gene>
    <name evidence="1" type="ORF">NPIL_105381</name>
</gene>
<dbReference type="EMBL" id="BMAW01131319">
    <property type="protein sequence ID" value="GFU38890.1"/>
    <property type="molecule type" value="Genomic_DNA"/>
</dbReference>
<dbReference type="Proteomes" id="UP000887013">
    <property type="component" value="Unassembled WGS sequence"/>
</dbReference>
<organism evidence="1 2">
    <name type="scientific">Nephila pilipes</name>
    <name type="common">Giant wood spider</name>
    <name type="synonym">Nephila maculata</name>
    <dbReference type="NCBI Taxonomy" id="299642"/>
    <lineage>
        <taxon>Eukaryota</taxon>
        <taxon>Metazoa</taxon>
        <taxon>Ecdysozoa</taxon>
        <taxon>Arthropoda</taxon>
        <taxon>Chelicerata</taxon>
        <taxon>Arachnida</taxon>
        <taxon>Araneae</taxon>
        <taxon>Araneomorphae</taxon>
        <taxon>Entelegynae</taxon>
        <taxon>Araneoidea</taxon>
        <taxon>Nephilidae</taxon>
        <taxon>Nephila</taxon>
    </lineage>
</organism>
<dbReference type="AlphaFoldDB" id="A0A8X6UQY9"/>
<sequence length="104" mass="11417">MSILRAFPGWSLVHVLEKRGSVLFMSISDSLCSAIVPGVPSTLNEDFEISPNMSGDPRQKLPVIFQFKLFLSSIGERTDSLVTGSLLYSLFRMKLSVGICVGHL</sequence>
<reference evidence="1" key="1">
    <citation type="submission" date="2020-08" db="EMBL/GenBank/DDBJ databases">
        <title>Multicomponent nature underlies the extraordinary mechanical properties of spider dragline silk.</title>
        <authorList>
            <person name="Kono N."/>
            <person name="Nakamura H."/>
            <person name="Mori M."/>
            <person name="Yoshida Y."/>
            <person name="Ohtoshi R."/>
            <person name="Malay A.D."/>
            <person name="Moran D.A.P."/>
            <person name="Tomita M."/>
            <person name="Numata K."/>
            <person name="Arakawa K."/>
        </authorList>
    </citation>
    <scope>NUCLEOTIDE SEQUENCE</scope>
</reference>
<accession>A0A8X6UQY9</accession>
<keyword evidence="2" id="KW-1185">Reference proteome</keyword>
<evidence type="ECO:0000313" key="2">
    <source>
        <dbReference type="Proteomes" id="UP000887013"/>
    </source>
</evidence>